<dbReference type="Gene3D" id="3.40.50.1820">
    <property type="entry name" value="alpha/beta hydrolase"/>
    <property type="match status" value="1"/>
</dbReference>
<dbReference type="EMBL" id="NEVP01000003">
    <property type="protein sequence ID" value="OZI54241.1"/>
    <property type="molecule type" value="Genomic_DNA"/>
</dbReference>
<accession>A0A261TY74</accession>
<dbReference type="PROSITE" id="PS51257">
    <property type="entry name" value="PROKAR_LIPOPROTEIN"/>
    <property type="match status" value="1"/>
</dbReference>
<feature type="chain" id="PRO_5013170353" evidence="1">
    <location>
        <begin position="26"/>
        <end position="277"/>
    </location>
</feature>
<dbReference type="SUPFAM" id="SSF53474">
    <property type="entry name" value="alpha/beta-Hydrolases"/>
    <property type="match status" value="1"/>
</dbReference>
<dbReference type="Proteomes" id="UP000216913">
    <property type="component" value="Unassembled WGS sequence"/>
</dbReference>
<evidence type="ECO:0000313" key="2">
    <source>
        <dbReference type="EMBL" id="OZI54241.1"/>
    </source>
</evidence>
<dbReference type="RefSeq" id="WP_170948395.1">
    <property type="nucleotide sequence ID" value="NZ_NEVP01000003.1"/>
</dbReference>
<organism evidence="2 3">
    <name type="scientific">Bordetella genomosp. 5</name>
    <dbReference type="NCBI Taxonomy" id="1395608"/>
    <lineage>
        <taxon>Bacteria</taxon>
        <taxon>Pseudomonadati</taxon>
        <taxon>Pseudomonadota</taxon>
        <taxon>Betaproteobacteria</taxon>
        <taxon>Burkholderiales</taxon>
        <taxon>Alcaligenaceae</taxon>
        <taxon>Bordetella</taxon>
    </lineage>
</organism>
<name>A0A261TY74_9BORD</name>
<comment type="caution">
    <text evidence="2">The sequence shown here is derived from an EMBL/GenBank/DDBJ whole genome shotgun (WGS) entry which is preliminary data.</text>
</comment>
<keyword evidence="3" id="KW-1185">Reference proteome</keyword>
<evidence type="ECO:0000313" key="3">
    <source>
        <dbReference type="Proteomes" id="UP000216913"/>
    </source>
</evidence>
<evidence type="ECO:0000256" key="1">
    <source>
        <dbReference type="SAM" id="SignalP"/>
    </source>
</evidence>
<feature type="signal peptide" evidence="1">
    <location>
        <begin position="1"/>
        <end position="25"/>
    </location>
</feature>
<dbReference type="AlphaFoldDB" id="A0A261TY74"/>
<proteinExistence type="predicted"/>
<keyword evidence="2" id="KW-0378">Hydrolase</keyword>
<protein>
    <submittedName>
        <fullName evidence="2">Alpha/beta hydrolase</fullName>
    </submittedName>
</protein>
<keyword evidence="1" id="KW-0732">Signal</keyword>
<reference evidence="2 3" key="1">
    <citation type="submission" date="2017-05" db="EMBL/GenBank/DDBJ databases">
        <title>Complete and WGS of Bordetella genogroups.</title>
        <authorList>
            <person name="Spilker T."/>
            <person name="LiPuma J."/>
        </authorList>
    </citation>
    <scope>NUCLEOTIDE SEQUENCE [LARGE SCALE GENOMIC DNA]</scope>
    <source>
        <strain evidence="2 3">AU10456</strain>
    </source>
</reference>
<gene>
    <name evidence="2" type="ORF">CAL25_05525</name>
</gene>
<dbReference type="GO" id="GO:0016787">
    <property type="term" value="F:hydrolase activity"/>
    <property type="evidence" value="ECO:0007669"/>
    <property type="project" value="UniProtKB-KW"/>
</dbReference>
<sequence>MNVRLTRLVRLAALLPLCGALLACAGDPRLHASALAGRAQLQHEQIAAGPFVLTAYARITRADLPLTVYIEGDGFAWRSRNRPSDDPTPRKAVGLQLAAADPGPNVLYLARPCQYTPMSANPGCKVGYWTGKRYAEEVVQALNTAVSRRLAPGQPVQLVGYSGGGALAVLIAARRNDVVAVRTVAGNLDVGGVNRLHEVSAMPESLDPIDVASRVARVPQLHVSGARDSIVPPAIAQGFARAAGPCARVWIEPGMSHESDWSAIWPRLLAEAPGCAR</sequence>
<dbReference type="InterPro" id="IPR029058">
    <property type="entry name" value="AB_hydrolase_fold"/>
</dbReference>